<organism evidence="7 8">
    <name type="scientific">Echinicola jeungdonensis</name>
    <dbReference type="NCBI Taxonomy" id="709343"/>
    <lineage>
        <taxon>Bacteria</taxon>
        <taxon>Pseudomonadati</taxon>
        <taxon>Bacteroidota</taxon>
        <taxon>Cytophagia</taxon>
        <taxon>Cytophagales</taxon>
        <taxon>Cyclobacteriaceae</taxon>
        <taxon>Echinicola</taxon>
    </lineage>
</organism>
<keyword evidence="5 6" id="KW-0472">Membrane</keyword>
<evidence type="ECO:0000256" key="3">
    <source>
        <dbReference type="ARBA" id="ARBA00022692"/>
    </source>
</evidence>
<gene>
    <name evidence="7" type="ORF">ACFFUR_04805</name>
</gene>
<feature type="transmembrane region" description="Helical" evidence="6">
    <location>
        <begin position="322"/>
        <end position="340"/>
    </location>
</feature>
<dbReference type="Proteomes" id="UP001589654">
    <property type="component" value="Unassembled WGS sequence"/>
</dbReference>
<evidence type="ECO:0000256" key="6">
    <source>
        <dbReference type="SAM" id="Phobius"/>
    </source>
</evidence>
<accession>A0ABV5J2S8</accession>
<feature type="transmembrane region" description="Helical" evidence="6">
    <location>
        <begin position="110"/>
        <end position="134"/>
    </location>
</feature>
<evidence type="ECO:0000256" key="2">
    <source>
        <dbReference type="ARBA" id="ARBA00022475"/>
    </source>
</evidence>
<evidence type="ECO:0000313" key="8">
    <source>
        <dbReference type="Proteomes" id="UP001589654"/>
    </source>
</evidence>
<dbReference type="EMBL" id="JBHMEW010000042">
    <property type="protein sequence ID" value="MFB9211116.1"/>
    <property type="molecule type" value="Genomic_DNA"/>
</dbReference>
<feature type="transmembrane region" description="Helical" evidence="6">
    <location>
        <begin position="248"/>
        <end position="268"/>
    </location>
</feature>
<dbReference type="PANTHER" id="PTHR30250">
    <property type="entry name" value="PST FAMILY PREDICTED COLANIC ACID TRANSPORTER"/>
    <property type="match status" value="1"/>
</dbReference>
<proteinExistence type="predicted"/>
<feature type="transmembrane region" description="Helical" evidence="6">
    <location>
        <begin position="289"/>
        <end position="310"/>
    </location>
</feature>
<dbReference type="RefSeq" id="WP_290246532.1">
    <property type="nucleotide sequence ID" value="NZ_JAUFQT010000001.1"/>
</dbReference>
<dbReference type="CDD" id="cd13128">
    <property type="entry name" value="MATE_Wzx_like"/>
    <property type="match status" value="1"/>
</dbReference>
<keyword evidence="2" id="KW-1003">Cell membrane</keyword>
<feature type="transmembrane region" description="Helical" evidence="6">
    <location>
        <begin position="80"/>
        <end position="104"/>
    </location>
</feature>
<evidence type="ECO:0000256" key="4">
    <source>
        <dbReference type="ARBA" id="ARBA00022989"/>
    </source>
</evidence>
<protein>
    <submittedName>
        <fullName evidence="7">Flippase</fullName>
    </submittedName>
</protein>
<keyword evidence="3 6" id="KW-0812">Transmembrane</keyword>
<reference evidence="7 8" key="1">
    <citation type="submission" date="2024-09" db="EMBL/GenBank/DDBJ databases">
        <authorList>
            <person name="Sun Q."/>
            <person name="Mori K."/>
        </authorList>
    </citation>
    <scope>NUCLEOTIDE SEQUENCE [LARGE SCALE GENOMIC DNA]</scope>
    <source>
        <strain evidence="7 8">CECT 7682</strain>
    </source>
</reference>
<feature type="transmembrane region" description="Helical" evidence="6">
    <location>
        <begin position="379"/>
        <end position="399"/>
    </location>
</feature>
<evidence type="ECO:0000256" key="1">
    <source>
        <dbReference type="ARBA" id="ARBA00004651"/>
    </source>
</evidence>
<keyword evidence="8" id="KW-1185">Reference proteome</keyword>
<comment type="caution">
    <text evidence="7">The sequence shown here is derived from an EMBL/GenBank/DDBJ whole genome shotgun (WGS) entry which is preliminary data.</text>
</comment>
<dbReference type="PANTHER" id="PTHR30250:SF11">
    <property type="entry name" value="O-ANTIGEN TRANSPORTER-RELATED"/>
    <property type="match status" value="1"/>
</dbReference>
<evidence type="ECO:0000256" key="5">
    <source>
        <dbReference type="ARBA" id="ARBA00023136"/>
    </source>
</evidence>
<feature type="transmembrane region" description="Helical" evidence="6">
    <location>
        <begin position="39"/>
        <end position="59"/>
    </location>
</feature>
<feature type="transmembrane region" description="Helical" evidence="6">
    <location>
        <begin position="352"/>
        <end position="373"/>
    </location>
</feature>
<dbReference type="Pfam" id="PF01943">
    <property type="entry name" value="Polysacc_synt"/>
    <property type="match status" value="1"/>
</dbReference>
<dbReference type="InterPro" id="IPR002797">
    <property type="entry name" value="Polysacc_synth"/>
</dbReference>
<name>A0ABV5J2S8_9BACT</name>
<comment type="subcellular location">
    <subcellularLocation>
        <location evidence="1">Cell membrane</location>
        <topology evidence="1">Multi-pass membrane protein</topology>
    </subcellularLocation>
</comment>
<feature type="transmembrane region" description="Helical" evidence="6">
    <location>
        <begin position="146"/>
        <end position="164"/>
    </location>
</feature>
<evidence type="ECO:0000313" key="7">
    <source>
        <dbReference type="EMBL" id="MFB9211116.1"/>
    </source>
</evidence>
<feature type="transmembrane region" description="Helical" evidence="6">
    <location>
        <begin position="208"/>
        <end position="228"/>
    </location>
</feature>
<dbReference type="InterPro" id="IPR050833">
    <property type="entry name" value="Poly_Biosynth_Transport"/>
</dbReference>
<sequence length="429" mass="47867">MKSFISDIFRVGISKILIILSGFSTSIIVARTLGPEKNGIIAALIVYPNIFMTIGSLGVRQSVTYFLGKKKYPEDEIKRGIVQIWVLTSFISTISCFLLMFFFSKSLKEFNLLMLAVAPVSFSLFNTYCSGIYLGKNKIKEFNAVNWIPSVITTILSFVTLVILKSDISGYLLSIFLGQLMMFFVLVFRDNFLGFISVLINVDLVKNLIRLGTIYAVSLLVINLNYQLDIVILEQLSSDFEMGIYSRGANIVQYLWQIPMLFSTIIFARSSSSKNSFQFSLKVSQLLRVSLLVIGCISIVLLIISDWIILGMYGTAYIESVSVLRLLLPGVLILTLFKVMNMDLAGRGKPWVSMKAMLPALIINVVLNIILIPKYGADGAAIASTISYSIAGLLFLWFYSSEVQIGIKEILKFKKSDIAPFKGVISKFI</sequence>
<feature type="transmembrane region" description="Helical" evidence="6">
    <location>
        <begin position="12"/>
        <end position="33"/>
    </location>
</feature>
<feature type="transmembrane region" description="Helical" evidence="6">
    <location>
        <begin position="170"/>
        <end position="188"/>
    </location>
</feature>
<keyword evidence="4 6" id="KW-1133">Transmembrane helix</keyword>